<dbReference type="OrthoDB" id="1924263at2"/>
<feature type="transmembrane region" description="Helical" evidence="1">
    <location>
        <begin position="53"/>
        <end position="71"/>
    </location>
</feature>
<protein>
    <recommendedName>
        <fullName evidence="4">DUF4181 domain-containing protein</fullName>
    </recommendedName>
</protein>
<name>A0A1W1XDU5_9CLOT</name>
<dbReference type="Proteomes" id="UP000192468">
    <property type="component" value="Unassembled WGS sequence"/>
</dbReference>
<dbReference type="EMBL" id="FWXH01000003">
    <property type="protein sequence ID" value="SMC22050.1"/>
    <property type="molecule type" value="Genomic_DNA"/>
</dbReference>
<accession>A0A1W1XDU5</accession>
<gene>
    <name evidence="2" type="ORF">SAMN02745134_01526</name>
</gene>
<feature type="transmembrane region" description="Helical" evidence="1">
    <location>
        <begin position="78"/>
        <end position="99"/>
    </location>
</feature>
<keyword evidence="3" id="KW-1185">Reference proteome</keyword>
<evidence type="ECO:0000313" key="3">
    <source>
        <dbReference type="Proteomes" id="UP000192468"/>
    </source>
</evidence>
<evidence type="ECO:0000256" key="1">
    <source>
        <dbReference type="SAM" id="Phobius"/>
    </source>
</evidence>
<dbReference type="RefSeq" id="WP_084115005.1">
    <property type="nucleotide sequence ID" value="NZ_FWXH01000003.1"/>
</dbReference>
<proteinExistence type="predicted"/>
<dbReference type="STRING" id="1121291.SAMN02745134_01526"/>
<sequence>MKKEDILLKTQYGGLDEREANIFLRSFGIGGIVVCILAVVFSVWEVIHGKTFFQFSAFVFVYLCATDFYMYKNIKNKRYLIIGIFSGILTIALITMFFARG</sequence>
<organism evidence="2 3">
    <name type="scientific">Clostridium acidisoli DSM 12555</name>
    <dbReference type="NCBI Taxonomy" id="1121291"/>
    <lineage>
        <taxon>Bacteria</taxon>
        <taxon>Bacillati</taxon>
        <taxon>Bacillota</taxon>
        <taxon>Clostridia</taxon>
        <taxon>Eubacteriales</taxon>
        <taxon>Clostridiaceae</taxon>
        <taxon>Clostridium</taxon>
    </lineage>
</organism>
<evidence type="ECO:0008006" key="4">
    <source>
        <dbReference type="Google" id="ProtNLM"/>
    </source>
</evidence>
<feature type="transmembrane region" description="Helical" evidence="1">
    <location>
        <begin position="27"/>
        <end position="47"/>
    </location>
</feature>
<keyword evidence="1" id="KW-1133">Transmembrane helix</keyword>
<dbReference type="AlphaFoldDB" id="A0A1W1XDU5"/>
<reference evidence="2 3" key="1">
    <citation type="submission" date="2017-04" db="EMBL/GenBank/DDBJ databases">
        <authorList>
            <person name="Afonso C.L."/>
            <person name="Miller P.J."/>
            <person name="Scott M.A."/>
            <person name="Spackman E."/>
            <person name="Goraichik I."/>
            <person name="Dimitrov K.M."/>
            <person name="Suarez D.L."/>
            <person name="Swayne D.E."/>
        </authorList>
    </citation>
    <scope>NUCLEOTIDE SEQUENCE [LARGE SCALE GENOMIC DNA]</scope>
    <source>
        <strain evidence="2 3">DSM 12555</strain>
    </source>
</reference>
<dbReference type="Pfam" id="PF20040">
    <property type="entry name" value="DUF6442"/>
    <property type="match status" value="1"/>
</dbReference>
<dbReference type="InterPro" id="IPR045620">
    <property type="entry name" value="DUF6442"/>
</dbReference>
<keyword evidence="1" id="KW-0472">Membrane</keyword>
<evidence type="ECO:0000313" key="2">
    <source>
        <dbReference type="EMBL" id="SMC22050.1"/>
    </source>
</evidence>
<keyword evidence="1" id="KW-0812">Transmembrane</keyword>